<keyword evidence="1" id="KW-0175">Coiled coil</keyword>
<evidence type="ECO:0000313" key="3">
    <source>
        <dbReference type="RefSeq" id="XP_056691874.1"/>
    </source>
</evidence>
<feature type="coiled-coil region" evidence="1">
    <location>
        <begin position="91"/>
        <end position="167"/>
    </location>
</feature>
<accession>A0ABM3R8E0</accession>
<reference evidence="2" key="1">
    <citation type="journal article" date="2021" name="Nat. Commun.">
        <title>Genomic analyses provide insights into spinach domestication and the genetic basis of agronomic traits.</title>
        <authorList>
            <person name="Cai X."/>
            <person name="Sun X."/>
            <person name="Xu C."/>
            <person name="Sun H."/>
            <person name="Wang X."/>
            <person name="Ge C."/>
            <person name="Zhang Z."/>
            <person name="Wang Q."/>
            <person name="Fei Z."/>
            <person name="Jiao C."/>
            <person name="Wang Q."/>
        </authorList>
    </citation>
    <scope>NUCLEOTIDE SEQUENCE [LARGE SCALE GENOMIC DNA]</scope>
    <source>
        <strain evidence="2">cv. Varoflay</strain>
    </source>
</reference>
<dbReference type="GeneID" id="110785018"/>
<evidence type="ECO:0000313" key="2">
    <source>
        <dbReference type="Proteomes" id="UP000813463"/>
    </source>
</evidence>
<feature type="coiled-coil region" evidence="1">
    <location>
        <begin position="216"/>
        <end position="253"/>
    </location>
</feature>
<gene>
    <name evidence="3" type="primary">LOC110785018</name>
</gene>
<name>A0ABM3R8E0_SPIOL</name>
<proteinExistence type="predicted"/>
<dbReference type="RefSeq" id="XP_056691874.1">
    <property type="nucleotide sequence ID" value="XM_056835896.1"/>
</dbReference>
<evidence type="ECO:0000256" key="1">
    <source>
        <dbReference type="SAM" id="Coils"/>
    </source>
</evidence>
<keyword evidence="2" id="KW-1185">Reference proteome</keyword>
<sequence length="264" mass="30194">MSLSDKILGSLFTNLVRESHRSLSFVTTTKCCGLHGINSILGDRISSINNNGTLEPATAFLERLSAQTQKLKEHLNGNSHFFQDVDLDFNLENLESGIEAALTALRKKEEDLQEAERMVMLEHAELNQAKEELERREKEIAAASSKQEKLEEELRQANMKLISQERHVKDMKFLLKEREQEIAASQSRGLLMNLLGELDEENYSLQKVTSEVFTLREELNLKNSEFEENNNVLEVKEKELVEAKLEIQHLISEQKSLLDILSNN</sequence>
<protein>
    <submittedName>
        <fullName evidence="3">Uncharacterized protein</fullName>
    </submittedName>
</protein>
<dbReference type="Proteomes" id="UP000813463">
    <property type="component" value="Chromosome 2"/>
</dbReference>
<organism evidence="2 3">
    <name type="scientific">Spinacia oleracea</name>
    <name type="common">Spinach</name>
    <dbReference type="NCBI Taxonomy" id="3562"/>
    <lineage>
        <taxon>Eukaryota</taxon>
        <taxon>Viridiplantae</taxon>
        <taxon>Streptophyta</taxon>
        <taxon>Embryophyta</taxon>
        <taxon>Tracheophyta</taxon>
        <taxon>Spermatophyta</taxon>
        <taxon>Magnoliopsida</taxon>
        <taxon>eudicotyledons</taxon>
        <taxon>Gunneridae</taxon>
        <taxon>Pentapetalae</taxon>
        <taxon>Caryophyllales</taxon>
        <taxon>Chenopodiaceae</taxon>
        <taxon>Chenopodioideae</taxon>
        <taxon>Anserineae</taxon>
        <taxon>Spinacia</taxon>
    </lineage>
</organism>
<reference evidence="3" key="2">
    <citation type="submission" date="2025-08" db="UniProtKB">
        <authorList>
            <consortium name="RefSeq"/>
        </authorList>
    </citation>
    <scope>IDENTIFICATION</scope>
    <source>
        <tissue evidence="3">Leaf</tissue>
    </source>
</reference>